<keyword evidence="3" id="KW-1185">Reference proteome</keyword>
<feature type="domain" description="NADH:flavin oxidoreductase/NADH oxidase N-terminal" evidence="1">
    <location>
        <begin position="6"/>
        <end position="339"/>
    </location>
</feature>
<dbReference type="GO" id="GO:0010181">
    <property type="term" value="F:FMN binding"/>
    <property type="evidence" value="ECO:0007669"/>
    <property type="project" value="InterPro"/>
</dbReference>
<dbReference type="PANTHER" id="PTHR22893:SF91">
    <property type="entry name" value="NADPH DEHYDROGENASE 2-RELATED"/>
    <property type="match status" value="1"/>
</dbReference>
<dbReference type="InterPro" id="IPR013785">
    <property type="entry name" value="Aldolase_TIM"/>
</dbReference>
<dbReference type="HOGENOM" id="CLU_012153_0_0_1"/>
<dbReference type="FunFam" id="3.20.20.70:FF:000138">
    <property type="entry name" value="NADPH dehydrogenase 1"/>
    <property type="match status" value="1"/>
</dbReference>
<evidence type="ECO:0000313" key="3">
    <source>
        <dbReference type="Proteomes" id="UP000016930"/>
    </source>
</evidence>
<gene>
    <name evidence="2" type="ORF">CERSUDRAFT_52036</name>
</gene>
<sequence length="362" mass="40395">MDSASKLFQPVRLGDMSLIHRVVLAPLTRFRATNDHVVKEFVAEHYAQRASKPGTFLIAEGTIISAQAGGYVNIPGIWSDEQIVAWKQVTDVVHSKSSFVYLQLWALGRAAQHDVLQSEDPSFPYVSSSDVKISSSPIAPRPLTSPEIQEYIRAYANAAYAAVFRAGFDGVEIHGANGYLVDQFIQNVTNKRTDEYGGSVENRCRFPLDVLDAVVKVVGEKRVAIRLSPWGEFQGMRMDDPVPTFSYLVEQLAIRFPDLSYIHVIEPRTTGDRDRVSRPGESNDFIRKIWSPKMLISAGGYTRCSAIAHAEKTGDLIAFGRLFISNPDLPQRLQENIPLASWDRSTFCTGDRDGYIDYPFAT</sequence>
<dbReference type="InterPro" id="IPR045247">
    <property type="entry name" value="Oye-like"/>
</dbReference>
<dbReference type="STRING" id="914234.M2QGX4"/>
<organism evidence="2 3">
    <name type="scientific">Ceriporiopsis subvermispora (strain B)</name>
    <name type="common">White-rot fungus</name>
    <name type="synonym">Gelatoporia subvermispora</name>
    <dbReference type="NCBI Taxonomy" id="914234"/>
    <lineage>
        <taxon>Eukaryota</taxon>
        <taxon>Fungi</taxon>
        <taxon>Dikarya</taxon>
        <taxon>Basidiomycota</taxon>
        <taxon>Agaricomycotina</taxon>
        <taxon>Agaricomycetes</taxon>
        <taxon>Polyporales</taxon>
        <taxon>Gelatoporiaceae</taxon>
        <taxon>Gelatoporia</taxon>
    </lineage>
</organism>
<reference evidence="2 3" key="1">
    <citation type="journal article" date="2012" name="Proc. Natl. Acad. Sci. U.S.A.">
        <title>Comparative genomics of Ceriporiopsis subvermispora and Phanerochaete chrysosporium provide insight into selective ligninolysis.</title>
        <authorList>
            <person name="Fernandez-Fueyo E."/>
            <person name="Ruiz-Duenas F.J."/>
            <person name="Ferreira P."/>
            <person name="Floudas D."/>
            <person name="Hibbett D.S."/>
            <person name="Canessa P."/>
            <person name="Larrondo L.F."/>
            <person name="James T.Y."/>
            <person name="Seelenfreund D."/>
            <person name="Lobos S."/>
            <person name="Polanco R."/>
            <person name="Tello M."/>
            <person name="Honda Y."/>
            <person name="Watanabe T."/>
            <person name="Watanabe T."/>
            <person name="Ryu J.S."/>
            <person name="Kubicek C.P."/>
            <person name="Schmoll M."/>
            <person name="Gaskell J."/>
            <person name="Hammel K.E."/>
            <person name="St John F.J."/>
            <person name="Vanden Wymelenberg A."/>
            <person name="Sabat G."/>
            <person name="Splinter BonDurant S."/>
            <person name="Syed K."/>
            <person name="Yadav J.S."/>
            <person name="Doddapaneni H."/>
            <person name="Subramanian V."/>
            <person name="Lavin J.L."/>
            <person name="Oguiza J.A."/>
            <person name="Perez G."/>
            <person name="Pisabarro A.G."/>
            <person name="Ramirez L."/>
            <person name="Santoyo F."/>
            <person name="Master E."/>
            <person name="Coutinho P.M."/>
            <person name="Henrissat B."/>
            <person name="Lombard V."/>
            <person name="Magnuson J.K."/>
            <person name="Kuees U."/>
            <person name="Hori C."/>
            <person name="Igarashi K."/>
            <person name="Samejima M."/>
            <person name="Held B.W."/>
            <person name="Barry K.W."/>
            <person name="LaButti K.M."/>
            <person name="Lapidus A."/>
            <person name="Lindquist E.A."/>
            <person name="Lucas S.M."/>
            <person name="Riley R."/>
            <person name="Salamov A.A."/>
            <person name="Hoffmeister D."/>
            <person name="Schwenk D."/>
            <person name="Hadar Y."/>
            <person name="Yarden O."/>
            <person name="de Vries R.P."/>
            <person name="Wiebenga A."/>
            <person name="Stenlid J."/>
            <person name="Eastwood D."/>
            <person name="Grigoriev I.V."/>
            <person name="Berka R.M."/>
            <person name="Blanchette R.A."/>
            <person name="Kersten P."/>
            <person name="Martinez A.T."/>
            <person name="Vicuna R."/>
            <person name="Cullen D."/>
        </authorList>
    </citation>
    <scope>NUCLEOTIDE SEQUENCE [LARGE SCALE GENOMIC DNA]</scope>
    <source>
        <strain evidence="2 3">B</strain>
    </source>
</reference>
<accession>M2QGX4</accession>
<name>M2QGX4_CERS8</name>
<dbReference type="CDD" id="cd02933">
    <property type="entry name" value="OYE_like_FMN"/>
    <property type="match status" value="1"/>
</dbReference>
<dbReference type="InterPro" id="IPR001155">
    <property type="entry name" value="OxRdtase_FMN_N"/>
</dbReference>
<protein>
    <recommendedName>
        <fullName evidence="1">NADH:flavin oxidoreductase/NADH oxidase N-terminal domain-containing protein</fullName>
    </recommendedName>
</protein>
<dbReference type="AlphaFoldDB" id="M2QGX4"/>
<dbReference type="Gene3D" id="3.20.20.70">
    <property type="entry name" value="Aldolase class I"/>
    <property type="match status" value="1"/>
</dbReference>
<dbReference type="EMBL" id="KB445798">
    <property type="protein sequence ID" value="EMD36298.1"/>
    <property type="molecule type" value="Genomic_DNA"/>
</dbReference>
<evidence type="ECO:0000259" key="1">
    <source>
        <dbReference type="Pfam" id="PF00724"/>
    </source>
</evidence>
<dbReference type="PANTHER" id="PTHR22893">
    <property type="entry name" value="NADH OXIDOREDUCTASE-RELATED"/>
    <property type="match status" value="1"/>
</dbReference>
<dbReference type="OrthoDB" id="276546at2759"/>
<dbReference type="Pfam" id="PF00724">
    <property type="entry name" value="Oxidored_FMN"/>
    <property type="match status" value="1"/>
</dbReference>
<dbReference type="GO" id="GO:0003959">
    <property type="term" value="F:NADPH dehydrogenase activity"/>
    <property type="evidence" value="ECO:0007669"/>
    <property type="project" value="TreeGrafter"/>
</dbReference>
<proteinExistence type="predicted"/>
<dbReference type="Proteomes" id="UP000016930">
    <property type="component" value="Unassembled WGS sequence"/>
</dbReference>
<evidence type="ECO:0000313" key="2">
    <source>
        <dbReference type="EMBL" id="EMD36298.1"/>
    </source>
</evidence>
<dbReference type="SUPFAM" id="SSF51395">
    <property type="entry name" value="FMN-linked oxidoreductases"/>
    <property type="match status" value="1"/>
</dbReference>